<evidence type="ECO:0000259" key="1">
    <source>
        <dbReference type="Pfam" id="PF12680"/>
    </source>
</evidence>
<dbReference type="SUPFAM" id="SSF54427">
    <property type="entry name" value="NTF2-like"/>
    <property type="match status" value="1"/>
</dbReference>
<dbReference type="Pfam" id="PF12680">
    <property type="entry name" value="SnoaL_2"/>
    <property type="match status" value="1"/>
</dbReference>
<dbReference type="EMBL" id="CP134890">
    <property type="protein sequence ID" value="WNM21771.1"/>
    <property type="molecule type" value="Genomic_DNA"/>
</dbReference>
<reference evidence="3 4" key="1">
    <citation type="submission" date="2023-09" db="EMBL/GenBank/DDBJ databases">
        <title>Flavobacterium sp. a novel bacteria isolate from Pepper rhizosphere.</title>
        <authorList>
            <person name="Peng Y."/>
            <person name="Lee J."/>
        </authorList>
    </citation>
    <scope>NUCLEOTIDE SEQUENCE [LARGE SCALE GENOMIC DNA]</scope>
    <source>
        <strain evidence="2">PMR2A8</strain>
        <strain evidence="3 4">PMTSA4</strain>
    </source>
</reference>
<feature type="domain" description="SnoaL-like" evidence="1">
    <location>
        <begin position="23"/>
        <end position="106"/>
    </location>
</feature>
<dbReference type="Gene3D" id="3.10.450.50">
    <property type="match status" value="1"/>
</dbReference>
<accession>A0AA96F2U1</accession>
<dbReference type="InterPro" id="IPR037401">
    <property type="entry name" value="SnoaL-like"/>
</dbReference>
<evidence type="ECO:0000313" key="4">
    <source>
        <dbReference type="Proteomes" id="UP001304515"/>
    </source>
</evidence>
<organism evidence="3 4">
    <name type="scientific">Flavobacterium capsici</name>
    <dbReference type="NCBI Taxonomy" id="3075618"/>
    <lineage>
        <taxon>Bacteria</taxon>
        <taxon>Pseudomonadati</taxon>
        <taxon>Bacteroidota</taxon>
        <taxon>Flavobacteriia</taxon>
        <taxon>Flavobacteriales</taxon>
        <taxon>Flavobacteriaceae</taxon>
        <taxon>Flavobacterium</taxon>
    </lineage>
</organism>
<protein>
    <submittedName>
        <fullName evidence="3">Nuclear transport factor 2 family protein</fullName>
    </submittedName>
</protein>
<sequence>MKLNIKPNCANAPKKELVKQLTIAFASYDIPKAMNFMDSNISWTLVGEAPIIGKAQFAEALEKMSDNKAKTLTIESILTHGKEAAVHGEMLMEDGTVFGFSDFYEFNSSKSEMVKTIVSYVVLKEKKTD</sequence>
<evidence type="ECO:0000313" key="3">
    <source>
        <dbReference type="EMBL" id="WNM21771.1"/>
    </source>
</evidence>
<name>A0AA96F0S5_9FLAO</name>
<gene>
    <name evidence="3" type="ORF">RN605_00090</name>
    <name evidence="2" type="ORF">RN608_06790</name>
</gene>
<evidence type="ECO:0000313" key="2">
    <source>
        <dbReference type="EMBL" id="WNM20381.1"/>
    </source>
</evidence>
<dbReference type="KEGG" id="fcj:RN605_00090"/>
<proteinExistence type="predicted"/>
<dbReference type="Proteomes" id="UP001304515">
    <property type="component" value="Chromosome"/>
</dbReference>
<keyword evidence="4" id="KW-1185">Reference proteome</keyword>
<dbReference type="EMBL" id="CP134878">
    <property type="protein sequence ID" value="WNM20381.1"/>
    <property type="molecule type" value="Genomic_DNA"/>
</dbReference>
<accession>A0AA96F0S5</accession>
<dbReference type="InterPro" id="IPR032710">
    <property type="entry name" value="NTF2-like_dom_sf"/>
</dbReference>
<dbReference type="AlphaFoldDB" id="A0AA96F0S5"/>
<dbReference type="RefSeq" id="WP_313325735.1">
    <property type="nucleotide sequence ID" value="NZ_CP134878.1"/>
</dbReference>